<dbReference type="RefSeq" id="WP_273845676.1">
    <property type="nucleotide sequence ID" value="NZ_JAQQWT010000014.1"/>
</dbReference>
<protein>
    <submittedName>
        <fullName evidence="1">Uncharacterized protein</fullName>
    </submittedName>
</protein>
<gene>
    <name evidence="1" type="ORF">ACFFH4_11660</name>
</gene>
<keyword evidence="2" id="KW-1185">Reference proteome</keyword>
<name>A0ABV6NHS9_9BACI</name>
<dbReference type="Proteomes" id="UP001589833">
    <property type="component" value="Unassembled WGS sequence"/>
</dbReference>
<evidence type="ECO:0000313" key="1">
    <source>
        <dbReference type="EMBL" id="MFC0559703.1"/>
    </source>
</evidence>
<dbReference type="EMBL" id="JBHLTR010000016">
    <property type="protein sequence ID" value="MFC0559703.1"/>
    <property type="molecule type" value="Genomic_DNA"/>
</dbReference>
<reference evidence="1 2" key="1">
    <citation type="submission" date="2024-09" db="EMBL/GenBank/DDBJ databases">
        <authorList>
            <person name="Sun Q."/>
            <person name="Mori K."/>
        </authorList>
    </citation>
    <scope>NUCLEOTIDE SEQUENCE [LARGE SCALE GENOMIC DNA]</scope>
    <source>
        <strain evidence="1 2">NCAIM B.02301</strain>
    </source>
</reference>
<accession>A0ABV6NHS9</accession>
<organism evidence="1 2">
    <name type="scientific">Halalkalibacter alkalisediminis</name>
    <dbReference type="NCBI Taxonomy" id="935616"/>
    <lineage>
        <taxon>Bacteria</taxon>
        <taxon>Bacillati</taxon>
        <taxon>Bacillota</taxon>
        <taxon>Bacilli</taxon>
        <taxon>Bacillales</taxon>
        <taxon>Bacillaceae</taxon>
        <taxon>Halalkalibacter</taxon>
    </lineage>
</organism>
<sequence>MVALVEAKMKKVVGFVSGFMGSPIEFNFTIEAGTEEQERERAMNYLFDLQEEMITSYRIMMSKFTDVKLMDVPELKIDRVDILEMDEELVL</sequence>
<comment type="caution">
    <text evidence="1">The sequence shown here is derived from an EMBL/GenBank/DDBJ whole genome shotgun (WGS) entry which is preliminary data.</text>
</comment>
<proteinExistence type="predicted"/>
<evidence type="ECO:0000313" key="2">
    <source>
        <dbReference type="Proteomes" id="UP001589833"/>
    </source>
</evidence>